<feature type="signal peptide" evidence="3">
    <location>
        <begin position="1"/>
        <end position="35"/>
    </location>
</feature>
<gene>
    <name evidence="4" type="ORF">FH965_05885</name>
</gene>
<keyword evidence="2" id="KW-0472">Membrane</keyword>
<feature type="region of interest" description="Disordered" evidence="1">
    <location>
        <begin position="34"/>
        <end position="130"/>
    </location>
</feature>
<feature type="compositionally biased region" description="Basic and acidic residues" evidence="1">
    <location>
        <begin position="55"/>
        <end position="73"/>
    </location>
</feature>
<proteinExistence type="predicted"/>
<keyword evidence="3" id="KW-0732">Signal</keyword>
<reference evidence="4 5" key="1">
    <citation type="journal article" date="2019" name="J. Ind. Microbiol. Biotechnol.">
        <title>The complete genomic sequence of Streptomyces spectabilis NRRL-2792 and identification of secondary metabolite biosynthetic gene clusters.</title>
        <authorList>
            <person name="Sinha A."/>
            <person name="Phillips-Salemka S."/>
            <person name="Niraula T.A."/>
            <person name="Short K.A."/>
            <person name="Niraula N.P."/>
        </authorList>
    </citation>
    <scope>NUCLEOTIDE SEQUENCE [LARGE SCALE GENOMIC DNA]</scope>
    <source>
        <strain evidence="4 5">NRRL 2792</strain>
    </source>
</reference>
<evidence type="ECO:0000256" key="2">
    <source>
        <dbReference type="SAM" id="Phobius"/>
    </source>
</evidence>
<evidence type="ECO:0008006" key="6">
    <source>
        <dbReference type="Google" id="ProtNLM"/>
    </source>
</evidence>
<keyword evidence="2" id="KW-0812">Transmembrane</keyword>
<dbReference type="EMBL" id="CP040916">
    <property type="protein sequence ID" value="QDQ10142.1"/>
    <property type="molecule type" value="Genomic_DNA"/>
</dbReference>
<name>A0A516R3C5_STRST</name>
<evidence type="ECO:0000313" key="5">
    <source>
        <dbReference type="Proteomes" id="UP000316806"/>
    </source>
</evidence>
<evidence type="ECO:0000256" key="1">
    <source>
        <dbReference type="SAM" id="MobiDB-lite"/>
    </source>
</evidence>
<protein>
    <recommendedName>
        <fullName evidence="6">LPXTG cell wall anchor domain-containing protein</fullName>
    </recommendedName>
</protein>
<dbReference type="AlphaFoldDB" id="A0A516R3C5"/>
<feature type="compositionally biased region" description="Low complexity" evidence="1">
    <location>
        <begin position="109"/>
        <end position="120"/>
    </location>
</feature>
<dbReference type="RefSeq" id="WP_144001837.1">
    <property type="nucleotide sequence ID" value="NZ_CP040916.1"/>
</dbReference>
<feature type="chain" id="PRO_5038643377" description="LPXTG cell wall anchor domain-containing protein" evidence="3">
    <location>
        <begin position="36"/>
        <end position="161"/>
    </location>
</feature>
<organism evidence="4 5">
    <name type="scientific">Streptomyces spectabilis</name>
    <dbReference type="NCBI Taxonomy" id="68270"/>
    <lineage>
        <taxon>Bacteria</taxon>
        <taxon>Bacillati</taxon>
        <taxon>Actinomycetota</taxon>
        <taxon>Actinomycetes</taxon>
        <taxon>Kitasatosporales</taxon>
        <taxon>Streptomycetaceae</taxon>
        <taxon>Streptomyces</taxon>
    </lineage>
</organism>
<feature type="transmembrane region" description="Helical" evidence="2">
    <location>
        <begin position="132"/>
        <end position="151"/>
    </location>
</feature>
<dbReference type="Proteomes" id="UP000316806">
    <property type="component" value="Chromosome"/>
</dbReference>
<accession>A0A516R3C5</accession>
<evidence type="ECO:0000313" key="4">
    <source>
        <dbReference type="EMBL" id="QDQ10142.1"/>
    </source>
</evidence>
<sequence>MTHRAHARPHARPLRAAFVASAVAAGVLASPAATAFASESTPKPTAGVDTPAPEVSKESVAKKRAAREEALRDAKRKHVAPRGGVAAGDKPVVKESGTAAPEPARKKPAVAPRGGVAAGERPAEGGGDNTPALIGSAAGIALVAGASTLVLRRRATGRAQG</sequence>
<keyword evidence="2" id="KW-1133">Transmembrane helix</keyword>
<evidence type="ECO:0000256" key="3">
    <source>
        <dbReference type="SAM" id="SignalP"/>
    </source>
</evidence>